<keyword evidence="5 9" id="KW-0498">Mitosis</keyword>
<evidence type="ECO:0000256" key="9">
    <source>
        <dbReference type="RuleBase" id="RU367150"/>
    </source>
</evidence>
<evidence type="ECO:0000256" key="2">
    <source>
        <dbReference type="ARBA" id="ARBA00006379"/>
    </source>
</evidence>
<keyword evidence="8 9" id="KW-0137">Centromere</keyword>
<dbReference type="Pfam" id="PF08234">
    <property type="entry name" value="Spindle_Spc25"/>
    <property type="match status" value="1"/>
</dbReference>
<name>A0A9W7EF25_9STRA</name>
<evidence type="ECO:0000256" key="6">
    <source>
        <dbReference type="ARBA" id="ARBA00023054"/>
    </source>
</evidence>
<feature type="coiled-coil region" evidence="10">
    <location>
        <begin position="49"/>
        <end position="104"/>
    </location>
</feature>
<evidence type="ECO:0000313" key="13">
    <source>
        <dbReference type="EMBL" id="GMH78829.1"/>
    </source>
</evidence>
<keyword evidence="3 9" id="KW-0158">Chromosome</keyword>
<evidence type="ECO:0000256" key="11">
    <source>
        <dbReference type="SAM" id="MobiDB-lite"/>
    </source>
</evidence>
<evidence type="ECO:0000313" key="14">
    <source>
        <dbReference type="Proteomes" id="UP001162640"/>
    </source>
</evidence>
<evidence type="ECO:0000256" key="8">
    <source>
        <dbReference type="ARBA" id="ARBA00023328"/>
    </source>
</evidence>
<keyword evidence="4 9" id="KW-0132">Cell division</keyword>
<feature type="domain" description="Chromosome segregation protein Spc25 C-terminal" evidence="12">
    <location>
        <begin position="160"/>
        <end position="228"/>
    </location>
</feature>
<proteinExistence type="inferred from homology"/>
<dbReference type="FunFam" id="3.30.457.50:FF:000001">
    <property type="entry name" value="Probable kinetochore protein spc25"/>
    <property type="match status" value="1"/>
</dbReference>
<dbReference type="EMBL" id="BLQM01000257">
    <property type="protein sequence ID" value="GMH78829.1"/>
    <property type="molecule type" value="Genomic_DNA"/>
</dbReference>
<protein>
    <recommendedName>
        <fullName evidence="9">Kinetochore protein SPC25</fullName>
    </recommendedName>
</protein>
<keyword evidence="7 9" id="KW-0131">Cell cycle</keyword>
<comment type="subunit">
    <text evidence="9">Component of the NDC80 complex.</text>
</comment>
<dbReference type="Proteomes" id="UP001162640">
    <property type="component" value="Unassembled WGS sequence"/>
</dbReference>
<accession>A0A9W7EF25</accession>
<evidence type="ECO:0000256" key="5">
    <source>
        <dbReference type="ARBA" id="ARBA00022776"/>
    </source>
</evidence>
<dbReference type="Gene3D" id="3.30.457.50">
    <property type="entry name" value="Chromosome segregation protein Spc25"/>
    <property type="match status" value="1"/>
</dbReference>
<keyword evidence="9" id="KW-0539">Nucleus</keyword>
<dbReference type="PANTHER" id="PTHR14281">
    <property type="entry name" value="KINETOCHORE PROTEIN SPC25-RELATED"/>
    <property type="match status" value="1"/>
</dbReference>
<dbReference type="AlphaFoldDB" id="A0A9W7EF25"/>
<feature type="region of interest" description="Disordered" evidence="11">
    <location>
        <begin position="110"/>
        <end position="134"/>
    </location>
</feature>
<keyword evidence="6 10" id="KW-0175">Coiled coil</keyword>
<organism evidence="13 14">
    <name type="scientific">Triparma laevis f. inornata</name>
    <dbReference type="NCBI Taxonomy" id="1714386"/>
    <lineage>
        <taxon>Eukaryota</taxon>
        <taxon>Sar</taxon>
        <taxon>Stramenopiles</taxon>
        <taxon>Ochrophyta</taxon>
        <taxon>Bolidophyceae</taxon>
        <taxon>Parmales</taxon>
        <taxon>Triparmaceae</taxon>
        <taxon>Triparma</taxon>
    </lineage>
</organism>
<comment type="subcellular location">
    <subcellularLocation>
        <location evidence="1">Chromosome</location>
        <location evidence="1">Centromere</location>
    </subcellularLocation>
    <subcellularLocation>
        <location evidence="9">Nucleus</location>
    </subcellularLocation>
    <subcellularLocation>
        <location evidence="9">Chromosome</location>
        <location evidence="9">Centromere</location>
        <location evidence="9">Kinetochore</location>
    </subcellularLocation>
</comment>
<evidence type="ECO:0000256" key="3">
    <source>
        <dbReference type="ARBA" id="ARBA00022454"/>
    </source>
</evidence>
<dbReference type="GO" id="GO:0051301">
    <property type="term" value="P:cell division"/>
    <property type="evidence" value="ECO:0007669"/>
    <property type="project" value="UniProtKB-UniRule"/>
</dbReference>
<dbReference type="GO" id="GO:0005634">
    <property type="term" value="C:nucleus"/>
    <property type="evidence" value="ECO:0007669"/>
    <property type="project" value="UniProtKB-SubCell"/>
</dbReference>
<evidence type="ECO:0000259" key="12">
    <source>
        <dbReference type="Pfam" id="PF08234"/>
    </source>
</evidence>
<feature type="compositionally biased region" description="Low complexity" evidence="11">
    <location>
        <begin position="115"/>
        <end position="134"/>
    </location>
</feature>
<dbReference type="GO" id="GO:0007059">
    <property type="term" value="P:chromosome segregation"/>
    <property type="evidence" value="ECO:0007669"/>
    <property type="project" value="InterPro"/>
</dbReference>
<dbReference type="GO" id="GO:0031262">
    <property type="term" value="C:Ndc80 complex"/>
    <property type="evidence" value="ECO:0007669"/>
    <property type="project" value="InterPro"/>
</dbReference>
<gene>
    <name evidence="13" type="ORF">TL16_g07949</name>
</gene>
<sequence length="231" mass="25258">MTDVMIPTPLGFTSTLLDTLSSTRTQLDMFVSHHKSQLGGLVQSGGADRAQMESAIAEFTNRLDAVEGENGAVRLANVAKRDELAQKEAEIEGLEEKVRKEGGEHIKNLQKEESTAQNLASSASSARASSESSKSSTMNLLTKSIVSYREGLSLDFERAAGNRLRLVFTNVDPSDVDRIFAFTINVNESEEYEVEEIMPKVDVEELVEAVNSDNDFGGFVRGVRNAFKSTC</sequence>
<dbReference type="InterPro" id="IPR045143">
    <property type="entry name" value="Spc25"/>
</dbReference>
<dbReference type="PANTHER" id="PTHR14281:SF0">
    <property type="entry name" value="KINETOCHORE PROTEIN SPC25"/>
    <property type="match status" value="1"/>
</dbReference>
<reference evidence="14" key="1">
    <citation type="journal article" date="2023" name="Commun. Biol.">
        <title>Genome analysis of Parmales, the sister group of diatoms, reveals the evolutionary specialization of diatoms from phago-mixotrophs to photoautotrophs.</title>
        <authorList>
            <person name="Ban H."/>
            <person name="Sato S."/>
            <person name="Yoshikawa S."/>
            <person name="Yamada K."/>
            <person name="Nakamura Y."/>
            <person name="Ichinomiya M."/>
            <person name="Sato N."/>
            <person name="Blanc-Mathieu R."/>
            <person name="Endo H."/>
            <person name="Kuwata A."/>
            <person name="Ogata H."/>
        </authorList>
    </citation>
    <scope>NUCLEOTIDE SEQUENCE [LARGE SCALE GENOMIC DNA]</scope>
</reference>
<comment type="caution">
    <text evidence="13">The sequence shown here is derived from an EMBL/GenBank/DDBJ whole genome shotgun (WGS) entry which is preliminary data.</text>
</comment>
<evidence type="ECO:0000256" key="7">
    <source>
        <dbReference type="ARBA" id="ARBA00023306"/>
    </source>
</evidence>
<dbReference type="CDD" id="cd23784">
    <property type="entry name" value="RWD_Spc25"/>
    <property type="match status" value="1"/>
</dbReference>
<evidence type="ECO:0000256" key="10">
    <source>
        <dbReference type="SAM" id="Coils"/>
    </source>
</evidence>
<evidence type="ECO:0000256" key="4">
    <source>
        <dbReference type="ARBA" id="ARBA00022618"/>
    </source>
</evidence>
<comment type="function">
    <text evidence="9">Acts as a component of the essential kinetochore-associated NDC80 complex, which is required for chromosome segregation and spindle checkpoint activity.</text>
</comment>
<keyword evidence="9" id="KW-0995">Kinetochore</keyword>
<evidence type="ECO:0000256" key="1">
    <source>
        <dbReference type="ARBA" id="ARBA00004584"/>
    </source>
</evidence>
<dbReference type="InterPro" id="IPR013255">
    <property type="entry name" value="Spc25_C"/>
</dbReference>
<comment type="similarity">
    <text evidence="2 9">Belongs to the SPC25 family.</text>
</comment>